<evidence type="ECO:0000313" key="11">
    <source>
        <dbReference type="EMBL" id="MDA4845666.1"/>
    </source>
</evidence>
<feature type="region of interest" description="Disordered" evidence="8">
    <location>
        <begin position="313"/>
        <end position="367"/>
    </location>
</feature>
<keyword evidence="3" id="KW-0808">Transferase</keyword>
<evidence type="ECO:0000256" key="5">
    <source>
        <dbReference type="ARBA" id="ARBA00022984"/>
    </source>
</evidence>
<dbReference type="PROSITE" id="PS51257">
    <property type="entry name" value="PROKAR_LIPOPROTEIN"/>
    <property type="match status" value="1"/>
</dbReference>
<dbReference type="RefSeq" id="WP_271089334.1">
    <property type="nucleotide sequence ID" value="NZ_JAPJZH010000005.1"/>
</dbReference>
<feature type="compositionally biased region" description="Basic residues" evidence="8">
    <location>
        <begin position="355"/>
        <end position="367"/>
    </location>
</feature>
<comment type="caution">
    <text evidence="11">The sequence shown here is derived from an EMBL/GenBank/DDBJ whole genome shotgun (WGS) entry which is preliminary data.</text>
</comment>
<dbReference type="InterPro" id="IPR005490">
    <property type="entry name" value="LD_TPept_cat_dom"/>
</dbReference>
<accession>A0ABT4VLW0</accession>
<keyword evidence="6 7" id="KW-0961">Cell wall biogenesis/degradation</keyword>
<feature type="chain" id="PRO_5045132311" evidence="9">
    <location>
        <begin position="21"/>
        <end position="367"/>
    </location>
</feature>
<evidence type="ECO:0000256" key="7">
    <source>
        <dbReference type="PROSITE-ProRule" id="PRU01373"/>
    </source>
</evidence>
<dbReference type="InterPro" id="IPR038063">
    <property type="entry name" value="Transpep_catalytic_dom"/>
</dbReference>
<reference evidence="11" key="1">
    <citation type="submission" date="2022-11" db="EMBL/GenBank/DDBJ databases">
        <title>Hoeflea poritis sp. nov., isolated from scleractinian coral Porites lutea.</title>
        <authorList>
            <person name="Zhang G."/>
            <person name="Wei Q."/>
            <person name="Cai L."/>
        </authorList>
    </citation>
    <scope>NUCLEOTIDE SEQUENCE</scope>
    <source>
        <strain evidence="11">E7-10</strain>
    </source>
</reference>
<keyword evidence="9" id="KW-0732">Signal</keyword>
<name>A0ABT4VLW0_9HYPH</name>
<dbReference type="Pfam" id="PF03734">
    <property type="entry name" value="YkuD"/>
    <property type="match status" value="1"/>
</dbReference>
<feature type="domain" description="L,D-TPase catalytic" evidence="10">
    <location>
        <begin position="56"/>
        <end position="187"/>
    </location>
</feature>
<comment type="pathway">
    <text evidence="1 7">Cell wall biogenesis; peptidoglycan biosynthesis.</text>
</comment>
<comment type="similarity">
    <text evidence="2">Belongs to the YkuD family.</text>
</comment>
<keyword evidence="4 7" id="KW-0133">Cell shape</keyword>
<evidence type="ECO:0000256" key="9">
    <source>
        <dbReference type="SAM" id="SignalP"/>
    </source>
</evidence>
<sequence>MRLIGWKSVIAVSALSLALAGCQDVLESVDNKAEYELPRKLVNKMKAQDQRVRAPIMMRIFKEEGVLEVWKSKASGRYALVKEYEICKWSGELGPKFKEGDRQAPEGYYHVKPYQMNPNSSYYLSFNMGFPNAYDRAHGRTGSHLMVHGACSSAGCYSMTDELMIEIYAFAREAHRGGQKAFQVQAYPFRMTAENMARHRDHEHYEYWKMIKVGYDHFELTKQPPKVDVCEGRYVFNQVLEEEGDEFHAQRACPPSQAPQSLQLAYAAHSKQYEKDYVEAVNQLEKQKMTPAIATLLGSGTQKKQSDIENTATLPQPATNTTSANVLPPPPASQADSVASVPIPAPADTASAGAKKPRAKKSWWRVW</sequence>
<evidence type="ECO:0000256" key="1">
    <source>
        <dbReference type="ARBA" id="ARBA00004752"/>
    </source>
</evidence>
<dbReference type="Proteomes" id="UP001148313">
    <property type="component" value="Unassembled WGS sequence"/>
</dbReference>
<evidence type="ECO:0000256" key="4">
    <source>
        <dbReference type="ARBA" id="ARBA00022960"/>
    </source>
</evidence>
<feature type="active site" description="Nucleophile" evidence="7">
    <location>
        <position position="156"/>
    </location>
</feature>
<feature type="compositionally biased region" description="Polar residues" evidence="8">
    <location>
        <begin position="313"/>
        <end position="325"/>
    </location>
</feature>
<dbReference type="SUPFAM" id="SSF141523">
    <property type="entry name" value="L,D-transpeptidase catalytic domain-like"/>
    <property type="match status" value="1"/>
</dbReference>
<dbReference type="PROSITE" id="PS52029">
    <property type="entry name" value="LD_TPASE"/>
    <property type="match status" value="1"/>
</dbReference>
<evidence type="ECO:0000256" key="6">
    <source>
        <dbReference type="ARBA" id="ARBA00023316"/>
    </source>
</evidence>
<evidence type="ECO:0000313" key="12">
    <source>
        <dbReference type="Proteomes" id="UP001148313"/>
    </source>
</evidence>
<proteinExistence type="inferred from homology"/>
<dbReference type="EMBL" id="JAPJZH010000005">
    <property type="protein sequence ID" value="MDA4845666.1"/>
    <property type="molecule type" value="Genomic_DNA"/>
</dbReference>
<keyword evidence="12" id="KW-1185">Reference proteome</keyword>
<feature type="signal peptide" evidence="9">
    <location>
        <begin position="1"/>
        <end position="20"/>
    </location>
</feature>
<evidence type="ECO:0000256" key="8">
    <source>
        <dbReference type="SAM" id="MobiDB-lite"/>
    </source>
</evidence>
<organism evidence="11 12">
    <name type="scientific">Hoeflea poritis</name>
    <dbReference type="NCBI Taxonomy" id="2993659"/>
    <lineage>
        <taxon>Bacteria</taxon>
        <taxon>Pseudomonadati</taxon>
        <taxon>Pseudomonadota</taxon>
        <taxon>Alphaproteobacteria</taxon>
        <taxon>Hyphomicrobiales</taxon>
        <taxon>Rhizobiaceae</taxon>
        <taxon>Hoeflea</taxon>
    </lineage>
</organism>
<gene>
    <name evidence="11" type="ORF">OOZ53_09925</name>
</gene>
<feature type="active site" description="Proton donor/acceptor" evidence="7">
    <location>
        <position position="148"/>
    </location>
</feature>
<dbReference type="PANTHER" id="PTHR36699">
    <property type="entry name" value="LD-TRANSPEPTIDASE"/>
    <property type="match status" value="1"/>
</dbReference>
<evidence type="ECO:0000259" key="10">
    <source>
        <dbReference type="PROSITE" id="PS52029"/>
    </source>
</evidence>
<keyword evidence="5 7" id="KW-0573">Peptidoglycan synthesis</keyword>
<protein>
    <submittedName>
        <fullName evidence="11">Murein L,D-transpeptidase</fullName>
    </submittedName>
</protein>
<evidence type="ECO:0000256" key="2">
    <source>
        <dbReference type="ARBA" id="ARBA00005992"/>
    </source>
</evidence>
<dbReference type="PANTHER" id="PTHR36699:SF1">
    <property type="entry name" value="L,D-TRANSPEPTIDASE YAFK-RELATED"/>
    <property type="match status" value="1"/>
</dbReference>
<evidence type="ECO:0000256" key="3">
    <source>
        <dbReference type="ARBA" id="ARBA00022679"/>
    </source>
</evidence>